<dbReference type="InterPro" id="IPR000719">
    <property type="entry name" value="Prot_kinase_dom"/>
</dbReference>
<dbReference type="SUPFAM" id="SSF56112">
    <property type="entry name" value="Protein kinase-like (PK-like)"/>
    <property type="match status" value="1"/>
</dbReference>
<dbReference type="Pfam" id="PF00069">
    <property type="entry name" value="Pkinase"/>
    <property type="match status" value="1"/>
</dbReference>
<gene>
    <name evidence="4" type="primary">LOC107751725</name>
</gene>
<feature type="region of interest" description="Disordered" evidence="2">
    <location>
        <begin position="1"/>
        <end position="26"/>
    </location>
</feature>
<evidence type="ECO:0000313" key="5">
    <source>
        <dbReference type="Proteomes" id="UP000472270"/>
    </source>
</evidence>
<reference evidence="4" key="1">
    <citation type="submission" date="2025-08" db="UniProtKB">
        <authorList>
            <consortium name="Ensembl"/>
        </authorList>
    </citation>
    <scope>IDENTIFICATION</scope>
</reference>
<name>A0A673MEM3_9TELE</name>
<dbReference type="PROSITE" id="PS00108">
    <property type="entry name" value="PROTEIN_KINASE_ST"/>
    <property type="match status" value="1"/>
</dbReference>
<sequence>MPPKSKADGVKKSRAPAKRKLAEEFPPGEVLTDNAKKKWKLGSAAGQGGFGLLYLANEDSSGSVGVDAPYVIKVEPSDNGPLFSELKFYMRAAKPDLIGAWMNSRKMDYLGVPKYWGSGFHEKGSKRDRFMVMDRFGVDLQKKFEGNGKKFPRKLVLQLGLRLLDILEYIHDHEYVHADIKASNLLLSYTNPNQVYLVDYGLAYRYSPEGVPKEYKEDPKRCHDGTIEFTSIDAHKGTPKRKKVEEKGQSADETKGAPAKKRRAPQKKKEVNGAKKMASPAKRPAKKEAQASSEPAVKKSRGRPKKNS</sequence>
<organism evidence="4 5">
    <name type="scientific">Sinocyclocheilus rhinocerous</name>
    <dbReference type="NCBI Taxonomy" id="307959"/>
    <lineage>
        <taxon>Eukaryota</taxon>
        <taxon>Metazoa</taxon>
        <taxon>Chordata</taxon>
        <taxon>Craniata</taxon>
        <taxon>Vertebrata</taxon>
        <taxon>Euteleostomi</taxon>
        <taxon>Actinopterygii</taxon>
        <taxon>Neopterygii</taxon>
        <taxon>Teleostei</taxon>
        <taxon>Ostariophysi</taxon>
        <taxon>Cypriniformes</taxon>
        <taxon>Cyprinidae</taxon>
        <taxon>Cyprininae</taxon>
        <taxon>Sinocyclocheilus</taxon>
    </lineage>
</organism>
<dbReference type="GO" id="GO:0005524">
    <property type="term" value="F:ATP binding"/>
    <property type="evidence" value="ECO:0007669"/>
    <property type="project" value="InterPro"/>
</dbReference>
<dbReference type="AlphaFoldDB" id="A0A673MEM3"/>
<dbReference type="InterPro" id="IPR050235">
    <property type="entry name" value="CK1_Ser-Thr_kinase"/>
</dbReference>
<evidence type="ECO:0000259" key="3">
    <source>
        <dbReference type="PROSITE" id="PS50011"/>
    </source>
</evidence>
<evidence type="ECO:0000313" key="4">
    <source>
        <dbReference type="Ensembl" id="ENSSRHP00000086585.1"/>
    </source>
</evidence>
<dbReference type="EC" id="2.7.11.1" evidence="1"/>
<evidence type="ECO:0000256" key="1">
    <source>
        <dbReference type="ARBA" id="ARBA00012513"/>
    </source>
</evidence>
<dbReference type="InterPro" id="IPR008271">
    <property type="entry name" value="Ser/Thr_kinase_AS"/>
</dbReference>
<feature type="compositionally biased region" description="Basic and acidic residues" evidence="2">
    <location>
        <begin position="243"/>
        <end position="255"/>
    </location>
</feature>
<keyword evidence="5" id="KW-1185">Reference proteome</keyword>
<proteinExistence type="predicted"/>
<feature type="domain" description="Protein kinase" evidence="3">
    <location>
        <begin position="39"/>
        <end position="308"/>
    </location>
</feature>
<reference evidence="4" key="2">
    <citation type="submission" date="2025-09" db="UniProtKB">
        <authorList>
            <consortium name="Ensembl"/>
        </authorList>
    </citation>
    <scope>IDENTIFICATION</scope>
</reference>
<dbReference type="Proteomes" id="UP000472270">
    <property type="component" value="Unassembled WGS sequence"/>
</dbReference>
<dbReference type="SMART" id="SM00220">
    <property type="entry name" value="S_TKc"/>
    <property type="match status" value="1"/>
</dbReference>
<dbReference type="Ensembl" id="ENSSRHT00000088927.1">
    <property type="protein sequence ID" value="ENSSRHP00000086585.1"/>
    <property type="gene ID" value="ENSSRHG00000042756.1"/>
</dbReference>
<dbReference type="Gene3D" id="1.10.510.10">
    <property type="entry name" value="Transferase(Phosphotransferase) domain 1"/>
    <property type="match status" value="1"/>
</dbReference>
<feature type="compositionally biased region" description="Basic residues" evidence="2">
    <location>
        <begin position="298"/>
        <end position="308"/>
    </location>
</feature>
<feature type="region of interest" description="Disordered" evidence="2">
    <location>
        <begin position="213"/>
        <end position="308"/>
    </location>
</feature>
<dbReference type="PANTHER" id="PTHR11909">
    <property type="entry name" value="CASEIN KINASE-RELATED"/>
    <property type="match status" value="1"/>
</dbReference>
<protein>
    <recommendedName>
        <fullName evidence="1">non-specific serine/threonine protein kinase</fullName>
        <ecNumber evidence="1">2.7.11.1</ecNumber>
    </recommendedName>
</protein>
<accession>A0A673MEM3</accession>
<evidence type="ECO:0000256" key="2">
    <source>
        <dbReference type="SAM" id="MobiDB-lite"/>
    </source>
</evidence>
<dbReference type="GO" id="GO:0004674">
    <property type="term" value="F:protein serine/threonine kinase activity"/>
    <property type="evidence" value="ECO:0007669"/>
    <property type="project" value="UniProtKB-EC"/>
</dbReference>
<dbReference type="PROSITE" id="PS50011">
    <property type="entry name" value="PROTEIN_KINASE_DOM"/>
    <property type="match status" value="1"/>
</dbReference>
<feature type="compositionally biased region" description="Basic and acidic residues" evidence="2">
    <location>
        <begin position="1"/>
        <end position="11"/>
    </location>
</feature>
<feature type="compositionally biased region" description="Basic and acidic residues" evidence="2">
    <location>
        <begin position="213"/>
        <end position="226"/>
    </location>
</feature>
<dbReference type="InterPro" id="IPR011009">
    <property type="entry name" value="Kinase-like_dom_sf"/>
</dbReference>